<sequence>VLDDTLRENQGNGAAGDAAAAAGGHLGAAGIGAAGSTRAAAAAMALRQSRDAMAMADVWGRGAEPAAPGALGGGSASGGGILSASGGGAGAGGMKDQRGLYGTSAAYS</sequence>
<proteinExistence type="predicted"/>
<reference evidence="2 3" key="1">
    <citation type="journal article" date="2013" name="BMC Genomics">
        <title>Reconstruction of the lipid metabolism for the microalga Monoraphidium neglectum from its genome sequence reveals characteristics suitable for biofuel production.</title>
        <authorList>
            <person name="Bogen C."/>
            <person name="Al-Dilaimi A."/>
            <person name="Albersmeier A."/>
            <person name="Wichmann J."/>
            <person name="Grundmann M."/>
            <person name="Rupp O."/>
            <person name="Lauersen K.J."/>
            <person name="Blifernez-Klassen O."/>
            <person name="Kalinowski J."/>
            <person name="Goesmann A."/>
            <person name="Mussgnug J.H."/>
            <person name="Kruse O."/>
        </authorList>
    </citation>
    <scope>NUCLEOTIDE SEQUENCE [LARGE SCALE GENOMIC DNA]</scope>
    <source>
        <strain evidence="2 3">SAG 48.87</strain>
    </source>
</reference>
<evidence type="ECO:0000313" key="3">
    <source>
        <dbReference type="Proteomes" id="UP000054498"/>
    </source>
</evidence>
<dbReference type="Proteomes" id="UP000054498">
    <property type="component" value="Unassembled WGS sequence"/>
</dbReference>
<evidence type="ECO:0000313" key="2">
    <source>
        <dbReference type="EMBL" id="KIY92040.1"/>
    </source>
</evidence>
<name>A0A0D2M9F6_9CHLO</name>
<dbReference type="EMBL" id="KK106012">
    <property type="protein sequence ID" value="KIY92040.1"/>
    <property type="molecule type" value="Genomic_DNA"/>
</dbReference>
<feature type="non-terminal residue" evidence="2">
    <location>
        <position position="1"/>
    </location>
</feature>
<dbReference type="GeneID" id="25733631"/>
<protein>
    <submittedName>
        <fullName evidence="2">Uncharacterized protein</fullName>
    </submittedName>
</protein>
<dbReference type="RefSeq" id="XP_013891060.1">
    <property type="nucleotide sequence ID" value="XM_014035606.1"/>
</dbReference>
<organism evidence="2 3">
    <name type="scientific">Monoraphidium neglectum</name>
    <dbReference type="NCBI Taxonomy" id="145388"/>
    <lineage>
        <taxon>Eukaryota</taxon>
        <taxon>Viridiplantae</taxon>
        <taxon>Chlorophyta</taxon>
        <taxon>core chlorophytes</taxon>
        <taxon>Chlorophyceae</taxon>
        <taxon>CS clade</taxon>
        <taxon>Sphaeropleales</taxon>
        <taxon>Selenastraceae</taxon>
        <taxon>Monoraphidium</taxon>
    </lineage>
</organism>
<dbReference type="KEGG" id="mng:MNEG_15922"/>
<evidence type="ECO:0000256" key="1">
    <source>
        <dbReference type="SAM" id="MobiDB-lite"/>
    </source>
</evidence>
<keyword evidence="3" id="KW-1185">Reference proteome</keyword>
<accession>A0A0D2M9F6</accession>
<feature type="region of interest" description="Disordered" evidence="1">
    <location>
        <begin position="86"/>
        <end position="108"/>
    </location>
</feature>
<dbReference type="AlphaFoldDB" id="A0A0D2M9F6"/>
<gene>
    <name evidence="2" type="ORF">MNEG_15922</name>
</gene>